<keyword evidence="5" id="KW-0547">Nucleotide-binding</keyword>
<dbReference type="Proteomes" id="UP001558613">
    <property type="component" value="Unassembled WGS sequence"/>
</dbReference>
<evidence type="ECO:0000256" key="2">
    <source>
        <dbReference type="ARBA" id="ARBA00022490"/>
    </source>
</evidence>
<keyword evidence="3" id="KW-0433">Leucine-rich repeat</keyword>
<feature type="compositionally biased region" description="Low complexity" evidence="7">
    <location>
        <begin position="140"/>
        <end position="157"/>
    </location>
</feature>
<dbReference type="InterPro" id="IPR041075">
    <property type="entry name" value="NOD1/2_WH"/>
</dbReference>
<feature type="compositionally biased region" description="Basic and acidic residues" evidence="7">
    <location>
        <begin position="54"/>
        <end position="69"/>
    </location>
</feature>
<evidence type="ECO:0000259" key="8">
    <source>
        <dbReference type="PROSITE" id="PS50837"/>
    </source>
</evidence>
<dbReference type="Gene3D" id="3.80.10.10">
    <property type="entry name" value="Ribonuclease Inhibitor"/>
    <property type="match status" value="3"/>
</dbReference>
<dbReference type="Pfam" id="PF14484">
    <property type="entry name" value="FISNA"/>
    <property type="match status" value="1"/>
</dbReference>
<evidence type="ECO:0000256" key="6">
    <source>
        <dbReference type="ARBA" id="ARBA00022840"/>
    </source>
</evidence>
<dbReference type="Gene3D" id="3.40.50.300">
    <property type="entry name" value="P-loop containing nucleotide triphosphate hydrolases"/>
    <property type="match status" value="1"/>
</dbReference>
<feature type="region of interest" description="Disordered" evidence="7">
    <location>
        <begin position="1"/>
        <end position="177"/>
    </location>
</feature>
<feature type="compositionally biased region" description="Low complexity" evidence="7">
    <location>
        <begin position="71"/>
        <end position="88"/>
    </location>
</feature>
<keyword evidence="10" id="KW-1185">Reference proteome</keyword>
<proteinExistence type="predicted"/>
<keyword evidence="6" id="KW-0067">ATP-binding</keyword>
<accession>A0ABR3LFG7</accession>
<comment type="subcellular location">
    <subcellularLocation>
        <location evidence="1">Cytoplasm</location>
    </subcellularLocation>
</comment>
<dbReference type="InterPro" id="IPR041267">
    <property type="entry name" value="NLRP_HD2"/>
</dbReference>
<name>A0ABR3LFG7_9TELE</name>
<dbReference type="SMART" id="SM01288">
    <property type="entry name" value="FISNA"/>
    <property type="match status" value="1"/>
</dbReference>
<dbReference type="PANTHER" id="PTHR24106">
    <property type="entry name" value="NACHT, LRR AND CARD DOMAINS-CONTAINING"/>
    <property type="match status" value="1"/>
</dbReference>
<feature type="compositionally biased region" description="Low complexity" evidence="7">
    <location>
        <begin position="106"/>
        <end position="124"/>
    </location>
</feature>
<feature type="compositionally biased region" description="Low complexity" evidence="7">
    <location>
        <begin position="8"/>
        <end position="21"/>
    </location>
</feature>
<dbReference type="Pfam" id="PF17779">
    <property type="entry name" value="WHD_NOD2"/>
    <property type="match status" value="1"/>
</dbReference>
<dbReference type="SMART" id="SM00368">
    <property type="entry name" value="LRR_RI"/>
    <property type="match status" value="15"/>
</dbReference>
<feature type="compositionally biased region" description="Polar residues" evidence="7">
    <location>
        <begin position="129"/>
        <end position="139"/>
    </location>
</feature>
<dbReference type="InterPro" id="IPR029495">
    <property type="entry name" value="NACHT-assoc"/>
</dbReference>
<dbReference type="InterPro" id="IPR001611">
    <property type="entry name" value="Leu-rich_rpt"/>
</dbReference>
<evidence type="ECO:0000313" key="9">
    <source>
        <dbReference type="EMBL" id="KAL1251657.1"/>
    </source>
</evidence>
<dbReference type="Pfam" id="PF05729">
    <property type="entry name" value="NACHT"/>
    <property type="match status" value="1"/>
</dbReference>
<dbReference type="SUPFAM" id="SSF52047">
    <property type="entry name" value="RNI-like"/>
    <property type="match status" value="2"/>
</dbReference>
<sequence>MSLSGKQSVISGSRVSSSVSVKSDRSKGEGPNFTEKKPSSIKSVRSSSVFVKSDLSKDDLPPNFSEKKTSTKSVRSGSHVSSSVFVKSDCSKDCEPPKFSDKKTSSTKSLRSGSHVSSSVSVKSDQSKQDPPNLSRETPSSTKSVRSGSHVSSSVSVKSDKSKGNPPNLSEKTSQTKSVCSGSHVFSSVSVESDQSKIEPPKFSEKKTSPNKRVQDEKSDTKVQKYHFQKKFRDLHSIFQDLENKMITFLKYELEKFKKILKQENTQYSVRNTEEMYSIKEAALDLTLYFLREMKEDEAANTLEDKLLRIHLKSNLKEKYKCVFEGIAKQGDAKLLNNIYTDLYITQGCTEQVNNEHEVRQIEVTSRRHESQEIQVECTNLFQAGKDKIKTVLTKGVAGIGKSVSVQKFVLDWAEGKENQDISFIFPLPFREMNLKDKDKQSLMDLITQFFPETKGLNLAKTNMYKVLFILDGLDEFRLPLNFEGNEMWSDVLSPASLDVLLTNLIKGNLLPSALIWITTRPAAASKIPPECINRLTEIRGFNDAQKEVYFRKRFKNENQAKEIIDHVKKSRSLFIMCHIPVFCWISATVLKNILEMKTNNDQKNIQANDVSKTLHESNNEDTPKTLTQMYTHFLRFQIMQSRRKYDEEYTPDISWDKDVILSLGKLAFQQLERNNVIFYDTDLEACGIDVYKASVYSGMCTQIFREERGILLGTMYCFVHLSIQEFIAALYAHLFLDINKKSVFVHESAKQGNKNETMIDLLKTAVDKALESDNGHLDLFLRFLLGLSLQSNRLLLQGLLTQQDNNDQIKKEIVQHIKQKLEANLSPERSINLFYCLNELNDQTLVKEIQTHLSKGSLSSADLSPAQWSAVAFVLLTSKEELEEFELQKFKKSDECLIRLLAVIKTSKRALLNDCDLTDRSCSALATILGSDTSLKELNMNNNNLQDSGVKLLCTGLENIKCELEILRLSDCGVTEDGYKALASALRSNPSHLIELDLTGNDPGQSGVKELSDLLQDSNCQLKTLRFLSPDAEEACQFVTRVVGKNPLLLRELNLSEHELVDTQVNQIAALLQDKHCQLNTLQLRACSLTEESCSALATVLKSNHSLKELDMSNNNLQNSGVKKLQNGLENTNCTLEKLGLSECSITEEGYKALASALRSNPSHLIELDLRGNDPGQSGVKELNDLLEDPNCNLKTLRFLNPTADEACQYVTGIMGKNPLFLRDLNLSECELGDTWINQIAALLQDKHCKLNTLILNNSGITEEGCRVLAAALNSNPSNLKELNLSENKLGNSGIKFISTLFKNVQCRLETVKLNCISLTDEGCAALASAVNSNPSNLIELDLSENQLGSSGVTEISSLLRNSQCTLQILRLSDCSITEEGYKALASALRSNPSHLIELDLTGNYPGESGVKQLIDLLQDQSYSLKTL</sequence>
<evidence type="ECO:0000256" key="7">
    <source>
        <dbReference type="SAM" id="MobiDB-lite"/>
    </source>
</evidence>
<dbReference type="InterPro" id="IPR032675">
    <property type="entry name" value="LRR_dom_sf"/>
</dbReference>
<dbReference type="EMBL" id="JAYMGO010000022">
    <property type="protein sequence ID" value="KAL1251657.1"/>
    <property type="molecule type" value="Genomic_DNA"/>
</dbReference>
<feature type="compositionally biased region" description="Basic and acidic residues" evidence="7">
    <location>
        <begin position="89"/>
        <end position="104"/>
    </location>
</feature>
<feature type="compositionally biased region" description="Basic and acidic residues" evidence="7">
    <location>
        <begin position="194"/>
        <end position="221"/>
    </location>
</feature>
<feature type="compositionally biased region" description="Basic and acidic residues" evidence="7">
    <location>
        <begin position="22"/>
        <end position="38"/>
    </location>
</feature>
<reference evidence="9 10" key="1">
    <citation type="submission" date="2023-09" db="EMBL/GenBank/DDBJ databases">
        <authorList>
            <person name="Wang M."/>
        </authorList>
    </citation>
    <scope>NUCLEOTIDE SEQUENCE [LARGE SCALE GENOMIC DNA]</scope>
    <source>
        <strain evidence="9">GT-2023</strain>
        <tissue evidence="9">Liver</tissue>
    </source>
</reference>
<comment type="caution">
    <text evidence="9">The sequence shown here is derived from an EMBL/GenBank/DDBJ whole genome shotgun (WGS) entry which is preliminary data.</text>
</comment>
<dbReference type="PROSITE" id="PS50837">
    <property type="entry name" value="NACHT"/>
    <property type="match status" value="1"/>
</dbReference>
<dbReference type="Pfam" id="PF17776">
    <property type="entry name" value="NLRC4_HD2"/>
    <property type="match status" value="1"/>
</dbReference>
<dbReference type="InterPro" id="IPR007111">
    <property type="entry name" value="NACHT_NTPase"/>
</dbReference>
<evidence type="ECO:0000256" key="5">
    <source>
        <dbReference type="ARBA" id="ARBA00022741"/>
    </source>
</evidence>
<feature type="non-terminal residue" evidence="9">
    <location>
        <position position="1429"/>
    </location>
</feature>
<dbReference type="InterPro" id="IPR027417">
    <property type="entry name" value="P-loop_NTPase"/>
</dbReference>
<feature type="region of interest" description="Disordered" evidence="7">
    <location>
        <begin position="190"/>
        <end position="221"/>
    </location>
</feature>
<evidence type="ECO:0000256" key="3">
    <source>
        <dbReference type="ARBA" id="ARBA00022614"/>
    </source>
</evidence>
<dbReference type="InterPro" id="IPR051261">
    <property type="entry name" value="NLR"/>
</dbReference>
<organism evidence="9 10">
    <name type="scientific">Cirrhinus molitorella</name>
    <name type="common">mud carp</name>
    <dbReference type="NCBI Taxonomy" id="172907"/>
    <lineage>
        <taxon>Eukaryota</taxon>
        <taxon>Metazoa</taxon>
        <taxon>Chordata</taxon>
        <taxon>Craniata</taxon>
        <taxon>Vertebrata</taxon>
        <taxon>Euteleostomi</taxon>
        <taxon>Actinopterygii</taxon>
        <taxon>Neopterygii</taxon>
        <taxon>Teleostei</taxon>
        <taxon>Ostariophysi</taxon>
        <taxon>Cypriniformes</taxon>
        <taxon>Cyprinidae</taxon>
        <taxon>Labeoninae</taxon>
        <taxon>Labeonini</taxon>
        <taxon>Cirrhinus</taxon>
    </lineage>
</organism>
<evidence type="ECO:0000313" key="10">
    <source>
        <dbReference type="Proteomes" id="UP001558613"/>
    </source>
</evidence>
<dbReference type="Pfam" id="PF13516">
    <property type="entry name" value="LRR_6"/>
    <property type="match status" value="6"/>
</dbReference>
<evidence type="ECO:0000256" key="4">
    <source>
        <dbReference type="ARBA" id="ARBA00022737"/>
    </source>
</evidence>
<keyword evidence="4" id="KW-0677">Repeat</keyword>
<gene>
    <name evidence="9" type="ORF">QQF64_019453</name>
</gene>
<protein>
    <recommendedName>
        <fullName evidence="8">NACHT domain-containing protein</fullName>
    </recommendedName>
</protein>
<evidence type="ECO:0000256" key="1">
    <source>
        <dbReference type="ARBA" id="ARBA00004496"/>
    </source>
</evidence>
<feature type="compositionally biased region" description="Low complexity" evidence="7">
    <location>
        <begin position="40"/>
        <end position="53"/>
    </location>
</feature>
<feature type="compositionally biased region" description="Polar residues" evidence="7">
    <location>
        <begin position="165"/>
        <end position="177"/>
    </location>
</feature>
<keyword evidence="2" id="KW-0963">Cytoplasm</keyword>
<feature type="domain" description="NACHT" evidence="8">
    <location>
        <begin position="390"/>
        <end position="524"/>
    </location>
</feature>